<proteinExistence type="inferred from homology"/>
<organism evidence="6 7">
    <name type="scientific">Vibrio ishigakensis</name>
    <dbReference type="NCBI Taxonomy" id="1481914"/>
    <lineage>
        <taxon>Bacteria</taxon>
        <taxon>Pseudomonadati</taxon>
        <taxon>Pseudomonadota</taxon>
        <taxon>Gammaproteobacteria</taxon>
        <taxon>Vibrionales</taxon>
        <taxon>Vibrionaceae</taxon>
        <taxon>Vibrio</taxon>
    </lineage>
</organism>
<evidence type="ECO:0000256" key="4">
    <source>
        <dbReference type="ARBA" id="ARBA00022475"/>
    </source>
</evidence>
<protein>
    <submittedName>
        <fullName evidence="6">Uncharacterized protein</fullName>
    </submittedName>
</protein>
<keyword evidence="3" id="KW-0813">Transport</keyword>
<dbReference type="SUPFAM" id="SSF52540">
    <property type="entry name" value="P-loop containing nucleoside triphosphate hydrolases"/>
    <property type="match status" value="1"/>
</dbReference>
<dbReference type="PANTHER" id="PTHR43297:SF2">
    <property type="entry name" value="DIPEPTIDE TRANSPORT ATP-BINDING PROTEIN DPPD"/>
    <property type="match status" value="1"/>
</dbReference>
<reference evidence="6 7" key="1">
    <citation type="submission" date="2015-01" db="EMBL/GenBank/DDBJ databases">
        <title>Vibrio sp. C94 JCM 19241 whole genome shotgun sequence.</title>
        <authorList>
            <person name="Sawabe T."/>
            <person name="Meirelles P."/>
            <person name="Feng G."/>
            <person name="Sayaka M."/>
            <person name="Hattori M."/>
            <person name="Ohkuma M."/>
        </authorList>
    </citation>
    <scope>NUCLEOTIDE SEQUENCE [LARGE SCALE GENOMIC DNA]</scope>
    <source>
        <strain evidence="7">JCM 19241</strain>
    </source>
</reference>
<dbReference type="InterPro" id="IPR050388">
    <property type="entry name" value="ABC_Ni/Peptide_Import"/>
</dbReference>
<dbReference type="STRING" id="1481914.JCM19241_5411"/>
<evidence type="ECO:0000256" key="1">
    <source>
        <dbReference type="ARBA" id="ARBA00004370"/>
    </source>
</evidence>
<name>A0A0B8Q3K7_9VIBR</name>
<evidence type="ECO:0000313" key="7">
    <source>
        <dbReference type="Proteomes" id="UP000031666"/>
    </source>
</evidence>
<evidence type="ECO:0000256" key="3">
    <source>
        <dbReference type="ARBA" id="ARBA00022448"/>
    </source>
</evidence>
<dbReference type="AlphaFoldDB" id="A0A0B8Q3K7"/>
<gene>
    <name evidence="6" type="ORF">JCM19241_5411</name>
</gene>
<reference evidence="6 7" key="2">
    <citation type="submission" date="2015-01" db="EMBL/GenBank/DDBJ databases">
        <authorList>
            <consortium name="NBRP consortium"/>
            <person name="Sawabe T."/>
            <person name="Meirelles P."/>
            <person name="Feng G."/>
            <person name="Sayaka M."/>
            <person name="Hattori M."/>
            <person name="Ohkuma M."/>
        </authorList>
    </citation>
    <scope>NUCLEOTIDE SEQUENCE [LARGE SCALE GENOMIC DNA]</scope>
    <source>
        <strain evidence="7">JCM 19241</strain>
    </source>
</reference>
<sequence>MAIVGESGSGKSVTSMSIMRLLEHSGNVDIQGQIDFGLTSQLNILQMSKQEVEALRGNDIA</sequence>
<dbReference type="Proteomes" id="UP000031666">
    <property type="component" value="Unassembled WGS sequence"/>
</dbReference>
<comment type="similarity">
    <text evidence="2">Belongs to the ABC transporter superfamily.</text>
</comment>
<comment type="subcellular location">
    <subcellularLocation>
        <location evidence="1">Membrane</location>
    </subcellularLocation>
</comment>
<evidence type="ECO:0000313" key="6">
    <source>
        <dbReference type="EMBL" id="GAM74215.1"/>
    </source>
</evidence>
<accession>A0A0B8Q3K7</accession>
<keyword evidence="4" id="KW-1003">Cell membrane</keyword>
<dbReference type="GO" id="GO:0016020">
    <property type="term" value="C:membrane"/>
    <property type="evidence" value="ECO:0007669"/>
    <property type="project" value="UniProtKB-SubCell"/>
</dbReference>
<dbReference type="PANTHER" id="PTHR43297">
    <property type="entry name" value="OLIGOPEPTIDE TRANSPORT ATP-BINDING PROTEIN APPD"/>
    <property type="match status" value="1"/>
</dbReference>
<dbReference type="InterPro" id="IPR027417">
    <property type="entry name" value="P-loop_NTPase"/>
</dbReference>
<evidence type="ECO:0000256" key="5">
    <source>
        <dbReference type="ARBA" id="ARBA00023136"/>
    </source>
</evidence>
<evidence type="ECO:0000256" key="2">
    <source>
        <dbReference type="ARBA" id="ARBA00005417"/>
    </source>
</evidence>
<dbReference type="EMBL" id="BBSC01000002">
    <property type="protein sequence ID" value="GAM74215.1"/>
    <property type="molecule type" value="Genomic_DNA"/>
</dbReference>
<dbReference type="Gene3D" id="3.40.50.300">
    <property type="entry name" value="P-loop containing nucleotide triphosphate hydrolases"/>
    <property type="match status" value="1"/>
</dbReference>
<comment type="caution">
    <text evidence="6">The sequence shown here is derived from an EMBL/GenBank/DDBJ whole genome shotgun (WGS) entry which is preliminary data.</text>
</comment>
<keyword evidence="5" id="KW-0472">Membrane</keyword>